<protein>
    <submittedName>
        <fullName evidence="1">Uncharacterized protein</fullName>
    </submittedName>
</protein>
<dbReference type="Proteomes" id="UP000436911">
    <property type="component" value="Unassembled WGS sequence"/>
</dbReference>
<organism evidence="1 2">
    <name type="scientific">Agrobacterium vitis</name>
    <name type="common">Rhizobium vitis</name>
    <dbReference type="NCBI Taxonomy" id="373"/>
    <lineage>
        <taxon>Bacteria</taxon>
        <taxon>Pseudomonadati</taxon>
        <taxon>Pseudomonadota</taxon>
        <taxon>Alphaproteobacteria</taxon>
        <taxon>Hyphomicrobiales</taxon>
        <taxon>Rhizobiaceae</taxon>
        <taxon>Rhizobium/Agrobacterium group</taxon>
        <taxon>Agrobacterium</taxon>
    </lineage>
</organism>
<reference evidence="1 2" key="1">
    <citation type="submission" date="2018-08" db="EMBL/GenBank/DDBJ databases">
        <title>Genome sequencing of Agrobacterium vitis strain ICMP 10754.</title>
        <authorList>
            <person name="Visnovsky S.B."/>
            <person name="Pitman A.R."/>
        </authorList>
    </citation>
    <scope>NUCLEOTIDE SEQUENCE [LARGE SCALE GENOMIC DNA]</scope>
    <source>
        <strain evidence="1 2">ICMP 10754</strain>
    </source>
</reference>
<dbReference type="EMBL" id="QUSG01000036">
    <property type="protein sequence ID" value="KAA3519310.1"/>
    <property type="molecule type" value="Genomic_DNA"/>
</dbReference>
<accession>A0A368NW63</accession>
<dbReference type="RefSeq" id="WP_060717998.1">
    <property type="nucleotide sequence ID" value="NZ_CP055265.1"/>
</dbReference>
<proteinExistence type="predicted"/>
<sequence>MHQRQILMIGAFGLAIPSLLTAIAFPITISPLQPVSKRETTSLTSAAGPVDQELNLLEVTARPLMSPTRRPFVKPQPPPMVVMAPLLDTGANNAVLNPPQRMAPDINFEQNVKVLGISGDDRIWMALLASANGELRWLQVGDEFAGAKIVRINRNAVELQPVNLSTSTVTLYLYPDLIKCEGCP</sequence>
<evidence type="ECO:0000313" key="1">
    <source>
        <dbReference type="EMBL" id="KAA3519310.1"/>
    </source>
</evidence>
<dbReference type="OrthoDB" id="8410445at2"/>
<dbReference type="AlphaFoldDB" id="A0A368NW63"/>
<comment type="caution">
    <text evidence="1">The sequence shown here is derived from an EMBL/GenBank/DDBJ whole genome shotgun (WGS) entry which is preliminary data.</text>
</comment>
<dbReference type="GeneID" id="60681485"/>
<gene>
    <name evidence="1" type="ORF">DXT89_26105</name>
</gene>
<name>A0A368NW63_AGRVI</name>
<evidence type="ECO:0000313" key="2">
    <source>
        <dbReference type="Proteomes" id="UP000436911"/>
    </source>
</evidence>